<proteinExistence type="predicted"/>
<feature type="transmembrane region" description="Helical" evidence="1">
    <location>
        <begin position="111"/>
        <end position="131"/>
    </location>
</feature>
<reference evidence="2" key="1">
    <citation type="submission" date="2006-06" db="EMBL/GenBank/DDBJ databases">
        <title>Complete sequence of chromosome of Chelativorans sp. BNC1.</title>
        <authorList>
            <consortium name="US DOE Joint Genome Institute"/>
            <person name="Copeland A."/>
            <person name="Lucas S."/>
            <person name="Lapidus A."/>
            <person name="Barry K."/>
            <person name="Detter J.C."/>
            <person name="Glavina del Rio T."/>
            <person name="Hammon N."/>
            <person name="Israni S."/>
            <person name="Dalin E."/>
            <person name="Tice H."/>
            <person name="Pitluck S."/>
            <person name="Chertkov O."/>
            <person name="Brettin T."/>
            <person name="Bruce D."/>
            <person name="Han C."/>
            <person name="Tapia R."/>
            <person name="Gilna P."/>
            <person name="Schmutz J."/>
            <person name="Larimer F."/>
            <person name="Land M."/>
            <person name="Hauser L."/>
            <person name="Kyrpides N."/>
            <person name="Mikhailova N."/>
            <person name="Richardson P."/>
        </authorList>
    </citation>
    <scope>NUCLEOTIDE SEQUENCE</scope>
    <source>
        <strain evidence="2">BNC1</strain>
    </source>
</reference>
<protein>
    <submittedName>
        <fullName evidence="2">Uncharacterized protein</fullName>
    </submittedName>
</protein>
<feature type="transmembrane region" description="Helical" evidence="1">
    <location>
        <begin position="5"/>
        <end position="26"/>
    </location>
</feature>
<gene>
    <name evidence="2" type="ordered locus">Meso_3831</name>
</gene>
<dbReference type="eggNOG" id="ENOG5032VN5">
    <property type="taxonomic scope" value="Bacteria"/>
</dbReference>
<dbReference type="EMBL" id="CP000390">
    <property type="protein sequence ID" value="ABG65198.1"/>
    <property type="molecule type" value="Genomic_DNA"/>
</dbReference>
<dbReference type="AlphaFoldDB" id="Q11BM7"/>
<feature type="transmembrane region" description="Helical" evidence="1">
    <location>
        <begin position="46"/>
        <end position="70"/>
    </location>
</feature>
<organism evidence="2">
    <name type="scientific">Chelativorans sp. (strain BNC1)</name>
    <dbReference type="NCBI Taxonomy" id="266779"/>
    <lineage>
        <taxon>Bacteria</taxon>
        <taxon>Pseudomonadati</taxon>
        <taxon>Pseudomonadota</taxon>
        <taxon>Alphaproteobacteria</taxon>
        <taxon>Hyphomicrobiales</taxon>
        <taxon>Phyllobacteriaceae</taxon>
        <taxon>Chelativorans</taxon>
    </lineage>
</organism>
<feature type="transmembrane region" description="Helical" evidence="1">
    <location>
        <begin position="77"/>
        <end position="99"/>
    </location>
</feature>
<evidence type="ECO:0000256" key="1">
    <source>
        <dbReference type="SAM" id="Phobius"/>
    </source>
</evidence>
<dbReference type="HOGENOM" id="CLU_108488_2_0_5"/>
<dbReference type="OrthoDB" id="7778592at2"/>
<keyword evidence="1" id="KW-0472">Membrane</keyword>
<evidence type="ECO:0000313" key="2">
    <source>
        <dbReference type="EMBL" id="ABG65198.1"/>
    </source>
</evidence>
<dbReference type="STRING" id="266779.Meso_3831"/>
<keyword evidence="1" id="KW-0812">Transmembrane</keyword>
<dbReference type="KEGG" id="mes:Meso_3831"/>
<name>Q11BM7_CHESB</name>
<keyword evidence="1" id="KW-1133">Transmembrane helix</keyword>
<accession>Q11BM7</accession>
<sequence length="138" mass="13916" precursor="true">MSLILLAITAAIVVCVIAYYFAIYALPFMVGLTAFQWVYATEAGVLMSGLAALGAALASVALVIAVVGIAKNPAVRLIALAVFATPAFIAGYALIYGILKNATDSAMLLNSVGITAGVVVGVAAIVNLNALGEAALSR</sequence>